<dbReference type="AlphaFoldDB" id="A0A9N8ZZ82"/>
<comment type="caution">
    <text evidence="2">The sequence shown here is derived from an EMBL/GenBank/DDBJ whole genome shotgun (WGS) entry which is preliminary data.</text>
</comment>
<keyword evidence="1" id="KW-0472">Membrane</keyword>
<keyword evidence="1" id="KW-1133">Transmembrane helix</keyword>
<accession>A0A9N8ZZ82</accession>
<organism evidence="2 3">
    <name type="scientific">Paraglomus occultum</name>
    <dbReference type="NCBI Taxonomy" id="144539"/>
    <lineage>
        <taxon>Eukaryota</taxon>
        <taxon>Fungi</taxon>
        <taxon>Fungi incertae sedis</taxon>
        <taxon>Mucoromycota</taxon>
        <taxon>Glomeromycotina</taxon>
        <taxon>Glomeromycetes</taxon>
        <taxon>Paraglomerales</taxon>
        <taxon>Paraglomeraceae</taxon>
        <taxon>Paraglomus</taxon>
    </lineage>
</organism>
<dbReference type="OrthoDB" id="2410210at2759"/>
<protein>
    <submittedName>
        <fullName evidence="2">5236_t:CDS:1</fullName>
    </submittedName>
</protein>
<gene>
    <name evidence="2" type="ORF">POCULU_LOCUS3135</name>
</gene>
<evidence type="ECO:0000313" key="3">
    <source>
        <dbReference type="Proteomes" id="UP000789572"/>
    </source>
</evidence>
<dbReference type="EMBL" id="CAJVPJ010000328">
    <property type="protein sequence ID" value="CAG8512295.1"/>
    <property type="molecule type" value="Genomic_DNA"/>
</dbReference>
<keyword evidence="1" id="KW-0812">Transmembrane</keyword>
<sequence length="327" mass="36921">MSIPLTLRALHITLIVGLIGIFGFNLYAQIKDAGVITQSFSVVTNDSLVPPALTFCISESTGYTFNVTVYGETVSADAFLQTFPTDNPLVSTLKSIVSDCWILAAPGNASIIRNPPPTPNVPEFLLTYSRDLSYEPRNVTTLFLNIFDPLQRSSLFDFNRFLLVDTDKNRAVIFTRIQSFNIYGEVTNDVQYQIIEEFRDPTWTVPGVSAKSQIRIRPASFDIHQTTSVRNTTVWTIIRDSFTLLGVLYGSIYVTLIGPGKFRPWGHLHNILRYYPVEHIKNKGVSGEALVRDKHVPEERGLEQRPTLDETLGVFLEKFAYSKYDRK</sequence>
<evidence type="ECO:0000313" key="2">
    <source>
        <dbReference type="EMBL" id="CAG8512295.1"/>
    </source>
</evidence>
<reference evidence="2" key="1">
    <citation type="submission" date="2021-06" db="EMBL/GenBank/DDBJ databases">
        <authorList>
            <person name="Kallberg Y."/>
            <person name="Tangrot J."/>
            <person name="Rosling A."/>
        </authorList>
    </citation>
    <scope>NUCLEOTIDE SEQUENCE</scope>
    <source>
        <strain evidence="2">IA702</strain>
    </source>
</reference>
<proteinExistence type="predicted"/>
<feature type="transmembrane region" description="Helical" evidence="1">
    <location>
        <begin position="7"/>
        <end position="28"/>
    </location>
</feature>
<evidence type="ECO:0000256" key="1">
    <source>
        <dbReference type="SAM" id="Phobius"/>
    </source>
</evidence>
<name>A0A9N8ZZ82_9GLOM</name>
<dbReference type="Proteomes" id="UP000789572">
    <property type="component" value="Unassembled WGS sequence"/>
</dbReference>
<keyword evidence="3" id="KW-1185">Reference proteome</keyword>